<protein>
    <submittedName>
        <fullName evidence="2">Uncharacterized protein</fullName>
    </submittedName>
</protein>
<feature type="coiled-coil region" evidence="1">
    <location>
        <begin position="1"/>
        <end position="35"/>
    </location>
</feature>
<evidence type="ECO:0000313" key="3">
    <source>
        <dbReference type="Proteomes" id="UP000316733"/>
    </source>
</evidence>
<accession>A0A4Y5JV26</accession>
<evidence type="ECO:0000256" key="1">
    <source>
        <dbReference type="SAM" id="Coils"/>
    </source>
</evidence>
<keyword evidence="1" id="KW-0175">Coiled coil</keyword>
<keyword evidence="3" id="KW-1185">Reference proteome</keyword>
<sequence length="99" mass="12127">MKKIEYKINLLIEEIKEFKRTKKELNEDLMQHYTKFYSEQVKDVYFRSLNFRRNSVKQLIKQLHTVCKQAKIKLLYIKAKSSTKQQRQKCNKVNVTRRT</sequence>
<gene>
    <name evidence="2" type="ORF">EST35_0370</name>
</gene>
<dbReference type="EMBL" id="MK797984">
    <property type="protein sequence ID" value="QCG76250.1"/>
    <property type="molecule type" value="Genomic_DNA"/>
</dbReference>
<organism evidence="2 3">
    <name type="scientific">Pseudomonas phage vB_PaeM_PA5oct</name>
    <dbReference type="NCBI Taxonomy" id="2163605"/>
    <lineage>
        <taxon>Viruses</taxon>
        <taxon>Duplodnaviria</taxon>
        <taxon>Heunggongvirae</taxon>
        <taxon>Uroviricota</taxon>
        <taxon>Caudoviricetes</taxon>
        <taxon>Arenbergviridae</taxon>
        <taxon>Wroclawvirus</taxon>
        <taxon>Wroclawvirus PA5oct</taxon>
    </lineage>
</organism>
<reference evidence="3" key="1">
    <citation type="journal article" date="2020" name="bioRxiv">
        <title>Integrative omics analysis of Pseudomonas aeruginosa virus PA5oct highlights the molecular complexity of jumbo phages.</title>
        <authorList>
            <person name="Lood C."/>
            <person name="Danis-Wlodarczyk K."/>
            <person name="Blasdel B.G."/>
            <person name="Jang H.B."/>
            <person name="Vandenheuvel D."/>
            <person name="Briers Y."/>
            <person name="Noben J.-P."/>
            <person name="van Noort V."/>
            <person name="Drulis-Kawa Z."/>
            <person name="Lavigne R."/>
        </authorList>
    </citation>
    <scope>NUCLEOTIDE SEQUENCE [LARGE SCALE GENOMIC DNA]</scope>
</reference>
<proteinExistence type="predicted"/>
<dbReference type="Proteomes" id="UP000316733">
    <property type="component" value="Segment"/>
</dbReference>
<name>A0A4Y5JV26_9CAUD</name>
<evidence type="ECO:0000313" key="2">
    <source>
        <dbReference type="EMBL" id="QCG76250.1"/>
    </source>
</evidence>